<proteinExistence type="predicted"/>
<gene>
    <name evidence="4" type="ORF">EPK99_07355</name>
</gene>
<keyword evidence="5" id="KW-1185">Reference proteome</keyword>
<dbReference type="InterPro" id="IPR036388">
    <property type="entry name" value="WH-like_DNA-bd_sf"/>
</dbReference>
<dbReference type="Pfam" id="PF12802">
    <property type="entry name" value="MarR_2"/>
    <property type="match status" value="1"/>
</dbReference>
<dbReference type="InterPro" id="IPR000835">
    <property type="entry name" value="HTH_MarR-typ"/>
</dbReference>
<dbReference type="Proteomes" id="UP000287687">
    <property type="component" value="Unassembled WGS sequence"/>
</dbReference>
<name>A0A444LHE3_9HYPH</name>
<dbReference type="PROSITE" id="PS51186">
    <property type="entry name" value="GNAT"/>
    <property type="match status" value="1"/>
</dbReference>
<protein>
    <submittedName>
        <fullName evidence="4">MarR family transcriptional regulator</fullName>
    </submittedName>
</protein>
<dbReference type="PANTHER" id="PTHR13947">
    <property type="entry name" value="GNAT FAMILY N-ACETYLTRANSFERASE"/>
    <property type="match status" value="1"/>
</dbReference>
<dbReference type="OrthoDB" id="273614at2"/>
<dbReference type="InterPro" id="IPR050769">
    <property type="entry name" value="NAT_camello-type"/>
</dbReference>
<dbReference type="SUPFAM" id="SSF46785">
    <property type="entry name" value="Winged helix' DNA-binding domain"/>
    <property type="match status" value="1"/>
</dbReference>
<reference evidence="4 5" key="1">
    <citation type="submission" date="2019-01" db="EMBL/GenBank/DDBJ databases">
        <title>The draft genome of Rhizobium sp. 24NR.</title>
        <authorList>
            <person name="Liu L."/>
            <person name="Liang L."/>
            <person name="Shi S."/>
            <person name="Xu L."/>
            <person name="Wang X."/>
            <person name="Li L."/>
            <person name="Zhang X."/>
        </authorList>
    </citation>
    <scope>NUCLEOTIDE SEQUENCE [LARGE SCALE GENOMIC DNA]</scope>
    <source>
        <strain evidence="4 5">24NR</strain>
    </source>
</reference>
<evidence type="ECO:0000256" key="1">
    <source>
        <dbReference type="ARBA" id="ARBA00022679"/>
    </source>
</evidence>
<keyword evidence="1" id="KW-0808">Transferase</keyword>
<comment type="caution">
    <text evidence="4">The sequence shown here is derived from an EMBL/GenBank/DDBJ whole genome shotgun (WGS) entry which is preliminary data.</text>
</comment>
<dbReference type="Gene3D" id="1.10.10.10">
    <property type="entry name" value="Winged helix-like DNA-binding domain superfamily/Winged helix DNA-binding domain"/>
    <property type="match status" value="1"/>
</dbReference>
<evidence type="ECO:0000313" key="4">
    <source>
        <dbReference type="EMBL" id="RWX78428.1"/>
    </source>
</evidence>
<evidence type="ECO:0000259" key="2">
    <source>
        <dbReference type="PROSITE" id="PS50995"/>
    </source>
</evidence>
<dbReference type="PROSITE" id="PS50995">
    <property type="entry name" value="HTH_MARR_2"/>
    <property type="match status" value="1"/>
</dbReference>
<dbReference type="AlphaFoldDB" id="A0A444LHE3"/>
<feature type="domain" description="N-acetyltransferase" evidence="3">
    <location>
        <begin position="163"/>
        <end position="306"/>
    </location>
</feature>
<dbReference type="PANTHER" id="PTHR13947:SF37">
    <property type="entry name" value="LD18367P"/>
    <property type="match status" value="1"/>
</dbReference>
<dbReference type="InterPro" id="IPR011991">
    <property type="entry name" value="ArsR-like_HTH"/>
</dbReference>
<evidence type="ECO:0000313" key="5">
    <source>
        <dbReference type="Proteomes" id="UP000287687"/>
    </source>
</evidence>
<dbReference type="GO" id="GO:0003700">
    <property type="term" value="F:DNA-binding transcription factor activity"/>
    <property type="evidence" value="ECO:0007669"/>
    <property type="project" value="InterPro"/>
</dbReference>
<dbReference type="RefSeq" id="WP_128442406.1">
    <property type="nucleotide sequence ID" value="NZ_SBIP01000002.1"/>
</dbReference>
<dbReference type="InterPro" id="IPR016181">
    <property type="entry name" value="Acyl_CoA_acyltransferase"/>
</dbReference>
<sequence>MTDIDVIDDVRAFNRFYTNKLGLLAKGYLDTAYALTEARILYELGARQYISATELNRELGLDPAYLSRVLKKFRQTGLIDSVPDPADGRSQTLHVTSTGQAESERLGELSRQQLAGELQHLDEAGTQDLVRSMQTIRRLFDREAAASPVVLRPHRIGDMGWIIERQSVAYTHEYAWNGMFEALVAEVAGKFIAHFNPQREYCWIAERDGERLGSVLVADGGGPVAKLRLLYLEPQARGLGLGRRLVDECVQFARASGYRTLALWTNDNLTAAIHIYRSAGFKLVAEEKHQLFGPACIGQTWELDLSALPKSNCPQDHVSNGAIRQ</sequence>
<dbReference type="Gene3D" id="3.40.630.30">
    <property type="match status" value="1"/>
</dbReference>
<accession>A0A444LHE3</accession>
<dbReference type="EMBL" id="SBIP01000002">
    <property type="protein sequence ID" value="RWX78428.1"/>
    <property type="molecule type" value="Genomic_DNA"/>
</dbReference>
<dbReference type="CDD" id="cd04301">
    <property type="entry name" value="NAT_SF"/>
    <property type="match status" value="1"/>
</dbReference>
<dbReference type="GO" id="GO:0008080">
    <property type="term" value="F:N-acetyltransferase activity"/>
    <property type="evidence" value="ECO:0007669"/>
    <property type="project" value="InterPro"/>
</dbReference>
<dbReference type="CDD" id="cd00090">
    <property type="entry name" value="HTH_ARSR"/>
    <property type="match status" value="1"/>
</dbReference>
<feature type="domain" description="HTH marR-type" evidence="2">
    <location>
        <begin position="1"/>
        <end position="145"/>
    </location>
</feature>
<dbReference type="InterPro" id="IPR000182">
    <property type="entry name" value="GNAT_dom"/>
</dbReference>
<dbReference type="SUPFAM" id="SSF55729">
    <property type="entry name" value="Acyl-CoA N-acyltransferases (Nat)"/>
    <property type="match status" value="1"/>
</dbReference>
<evidence type="ECO:0000259" key="3">
    <source>
        <dbReference type="PROSITE" id="PS51186"/>
    </source>
</evidence>
<dbReference type="Pfam" id="PF00583">
    <property type="entry name" value="Acetyltransf_1"/>
    <property type="match status" value="1"/>
</dbReference>
<organism evidence="4 5">
    <name type="scientific">Neorhizobium lilium</name>
    <dbReference type="NCBI Taxonomy" id="2503024"/>
    <lineage>
        <taxon>Bacteria</taxon>
        <taxon>Pseudomonadati</taxon>
        <taxon>Pseudomonadota</taxon>
        <taxon>Alphaproteobacteria</taxon>
        <taxon>Hyphomicrobiales</taxon>
        <taxon>Rhizobiaceae</taxon>
        <taxon>Rhizobium/Agrobacterium group</taxon>
        <taxon>Neorhizobium</taxon>
    </lineage>
</organism>
<dbReference type="InterPro" id="IPR036390">
    <property type="entry name" value="WH_DNA-bd_sf"/>
</dbReference>